<dbReference type="PANTHER" id="PTHR13234:SF8">
    <property type="entry name" value="GAMMA-INTERFERON-INDUCIBLE LYSOSOMAL THIOL REDUCTASE"/>
    <property type="match status" value="1"/>
</dbReference>
<evidence type="ECO:0000256" key="6">
    <source>
        <dbReference type="SAM" id="SignalP"/>
    </source>
</evidence>
<feature type="chain" id="PRO_5026874162" evidence="6">
    <location>
        <begin position="20"/>
        <end position="438"/>
    </location>
</feature>
<keyword evidence="4 6" id="KW-0732">Signal</keyword>
<sequence length="438" mass="50118">MSFKRSVFVFLFLFFIVKATDKVKLSVYYETLCPDSIEFINNQVYPNYEAFGPDFVELELIPYGFAKEIDANNSKVFICQHGPKECYGNEVHGCAIASVPIYESIKFIYCSESSTPPTSEKNLQACAKNIGLSWSVIKECLTNGQAEDIMSENRQKTQNLNPSFIPSVTFNGIFNIDDQNQSRNDLKSVICKYLDNKPQQCSSDDEIYLIMLCIFNYIDMWSIYFICALMGLFKLTVALDVAIYYEALCSDSVDFITRQLYPSYQDLKDHLNINFVPYGKAMHGYNEQIERYIFNCQHGRMECKGNTFQACGLNQTDSQDTKVEFVNCVMSARNPSNPHSIQKCANQTNLDYEKMRQCATSREGDTLQVLNGNKTWSLEPNLYEVPTIVLNNDIAIDHQVQNLATSDFKRLICDNIIDPKPDTCVTKTLLRKIKDFFL</sequence>
<evidence type="ECO:0000256" key="1">
    <source>
        <dbReference type="ARBA" id="ARBA00004613"/>
    </source>
</evidence>
<evidence type="ECO:0000256" key="4">
    <source>
        <dbReference type="ARBA" id="ARBA00022729"/>
    </source>
</evidence>
<dbReference type="GO" id="GO:0016671">
    <property type="term" value="F:oxidoreductase activity, acting on a sulfur group of donors, disulfide as acceptor"/>
    <property type="evidence" value="ECO:0007669"/>
    <property type="project" value="InterPro"/>
</dbReference>
<dbReference type="Pfam" id="PF03227">
    <property type="entry name" value="GILT"/>
    <property type="match status" value="2"/>
</dbReference>
<evidence type="ECO:0000256" key="2">
    <source>
        <dbReference type="ARBA" id="ARBA00005679"/>
    </source>
</evidence>
<evidence type="ECO:0000313" key="7">
    <source>
        <dbReference type="Proteomes" id="UP000504635"/>
    </source>
</evidence>
<name>A0A6J2XVU8_SITOR</name>
<dbReference type="GO" id="GO:0005576">
    <property type="term" value="C:extracellular region"/>
    <property type="evidence" value="ECO:0007669"/>
    <property type="project" value="UniProtKB-SubCell"/>
</dbReference>
<accession>A0A6J2XVU8</accession>
<dbReference type="RefSeq" id="XP_030754729.1">
    <property type="nucleotide sequence ID" value="XM_030898869.1"/>
</dbReference>
<keyword evidence="7" id="KW-1185">Reference proteome</keyword>
<gene>
    <name evidence="8" type="primary">LOC115881410</name>
</gene>
<dbReference type="InterPro" id="IPR036249">
    <property type="entry name" value="Thioredoxin-like_sf"/>
</dbReference>
<evidence type="ECO:0000313" key="8">
    <source>
        <dbReference type="RefSeq" id="XP_030754729.1"/>
    </source>
</evidence>
<dbReference type="Gene3D" id="3.40.30.10">
    <property type="entry name" value="Glutaredoxin"/>
    <property type="match status" value="1"/>
</dbReference>
<dbReference type="InParanoid" id="A0A6J2XVU8"/>
<comment type="similarity">
    <text evidence="2">Belongs to the GILT family.</text>
</comment>
<dbReference type="AlphaFoldDB" id="A0A6J2XVU8"/>
<dbReference type="Proteomes" id="UP000504635">
    <property type="component" value="Unplaced"/>
</dbReference>
<reference evidence="8" key="1">
    <citation type="submission" date="2025-08" db="UniProtKB">
        <authorList>
            <consortium name="RefSeq"/>
        </authorList>
    </citation>
    <scope>IDENTIFICATION</scope>
    <source>
        <tissue evidence="8">Gonads</tissue>
    </source>
</reference>
<dbReference type="PANTHER" id="PTHR13234">
    <property type="entry name" value="GAMMA-INTERFERON INDUCIBLE LYSOSOMAL THIOL REDUCTASE GILT"/>
    <property type="match status" value="1"/>
</dbReference>
<protein>
    <submittedName>
        <fullName evidence="8">Uncharacterized protein LOC115881410</fullName>
    </submittedName>
</protein>
<feature type="signal peptide" evidence="6">
    <location>
        <begin position="1"/>
        <end position="19"/>
    </location>
</feature>
<dbReference type="KEGG" id="soy:115881410"/>
<proteinExistence type="inferred from homology"/>
<dbReference type="OrthoDB" id="958254at2759"/>
<dbReference type="SUPFAM" id="SSF52833">
    <property type="entry name" value="Thioredoxin-like"/>
    <property type="match status" value="1"/>
</dbReference>
<organism evidence="7 8">
    <name type="scientific">Sitophilus oryzae</name>
    <name type="common">Rice weevil</name>
    <name type="synonym">Curculio oryzae</name>
    <dbReference type="NCBI Taxonomy" id="7048"/>
    <lineage>
        <taxon>Eukaryota</taxon>
        <taxon>Metazoa</taxon>
        <taxon>Ecdysozoa</taxon>
        <taxon>Arthropoda</taxon>
        <taxon>Hexapoda</taxon>
        <taxon>Insecta</taxon>
        <taxon>Pterygota</taxon>
        <taxon>Neoptera</taxon>
        <taxon>Endopterygota</taxon>
        <taxon>Coleoptera</taxon>
        <taxon>Polyphaga</taxon>
        <taxon>Cucujiformia</taxon>
        <taxon>Curculionidae</taxon>
        <taxon>Dryophthorinae</taxon>
        <taxon>Sitophilus</taxon>
    </lineage>
</organism>
<keyword evidence="3" id="KW-0964">Secreted</keyword>
<evidence type="ECO:0000256" key="5">
    <source>
        <dbReference type="ARBA" id="ARBA00023180"/>
    </source>
</evidence>
<dbReference type="InterPro" id="IPR004911">
    <property type="entry name" value="Interferon-induced_GILT"/>
</dbReference>
<dbReference type="GeneID" id="115881410"/>
<keyword evidence="5" id="KW-0325">Glycoprotein</keyword>
<comment type="subcellular location">
    <subcellularLocation>
        <location evidence="1">Secreted</location>
    </subcellularLocation>
</comment>
<evidence type="ECO:0000256" key="3">
    <source>
        <dbReference type="ARBA" id="ARBA00022525"/>
    </source>
</evidence>